<dbReference type="RefSeq" id="WP_168035775.1">
    <property type="nucleotide sequence ID" value="NZ_JAATJH010000001.1"/>
</dbReference>
<reference evidence="1 2" key="1">
    <citation type="submission" date="2020-03" db="EMBL/GenBank/DDBJ databases">
        <title>Genomic Encyclopedia of Type Strains, Phase IV (KMG-IV): sequencing the most valuable type-strain genomes for metagenomic binning, comparative biology and taxonomic classification.</title>
        <authorList>
            <person name="Goeker M."/>
        </authorList>
    </citation>
    <scope>NUCLEOTIDE SEQUENCE [LARGE SCALE GENOMIC DNA]</scope>
    <source>
        <strain evidence="1 2">DSM 105096</strain>
    </source>
</reference>
<dbReference type="EMBL" id="JAATJH010000001">
    <property type="protein sequence ID" value="NJC24996.1"/>
    <property type="molecule type" value="Genomic_DNA"/>
</dbReference>
<evidence type="ECO:0000313" key="1">
    <source>
        <dbReference type="EMBL" id="NJC24996.1"/>
    </source>
</evidence>
<name>A0ABX0X7L9_9BACT</name>
<comment type="caution">
    <text evidence="1">The sequence shown here is derived from an EMBL/GenBank/DDBJ whole genome shotgun (WGS) entry which is preliminary data.</text>
</comment>
<organism evidence="1 2">
    <name type="scientific">Neolewinella antarctica</name>
    <dbReference type="NCBI Taxonomy" id="442734"/>
    <lineage>
        <taxon>Bacteria</taxon>
        <taxon>Pseudomonadati</taxon>
        <taxon>Bacteroidota</taxon>
        <taxon>Saprospiria</taxon>
        <taxon>Saprospirales</taxon>
        <taxon>Lewinellaceae</taxon>
        <taxon>Neolewinella</taxon>
    </lineage>
</organism>
<keyword evidence="2" id="KW-1185">Reference proteome</keyword>
<evidence type="ECO:0000313" key="2">
    <source>
        <dbReference type="Proteomes" id="UP000770785"/>
    </source>
</evidence>
<dbReference type="Proteomes" id="UP000770785">
    <property type="component" value="Unassembled WGS sequence"/>
</dbReference>
<gene>
    <name evidence="1" type="ORF">GGR27_000477</name>
</gene>
<protein>
    <submittedName>
        <fullName evidence="1">Uncharacterized protein</fullName>
    </submittedName>
</protein>
<proteinExistence type="predicted"/>
<sequence length="321" mass="35772">MQHSFIFLIVILCTTTPYAQEMQSGTLVATIEGGQYFIEISTAKSYNRHLYVSGEVYLSQPDRYAPSQRIAGDSPDDLRIVLQHVDGLRAEGWVLRTVTNETTFADGAPANNLIAATARRYVYFFDVPPGAMPAASEPNEMSVVHEVKRAPVHASDAVRRVQILRDRAGTGYLRIAKFGQGTWFEIVEIVDVPLLKLNDGFTITDVEYVGNALSISTASKESTCSYTFKEIGKKLVLREVRYSLNQGGADAGCRVNEFFVRYGPYERTFISGSVPPGACPLGNRDRNTFSLRVDPEVIWIDDLRPGEMTIMVEKPRLALRF</sequence>
<accession>A0ABX0X7L9</accession>